<dbReference type="AlphaFoldDB" id="A0A9P1CLR7"/>
<dbReference type="EMBL" id="CAMXCT020001802">
    <property type="protein sequence ID" value="CAL1146598.1"/>
    <property type="molecule type" value="Genomic_DNA"/>
</dbReference>
<name>A0A9P1CLR7_9DINO</name>
<accession>A0A9P1CLR7</accession>
<evidence type="ECO:0000313" key="1">
    <source>
        <dbReference type="EMBL" id="CAI3993223.1"/>
    </source>
</evidence>
<dbReference type="EMBL" id="CAMXCT030001802">
    <property type="protein sequence ID" value="CAL4780535.1"/>
    <property type="molecule type" value="Genomic_DNA"/>
</dbReference>
<evidence type="ECO:0000313" key="2">
    <source>
        <dbReference type="EMBL" id="CAL1146598.1"/>
    </source>
</evidence>
<keyword evidence="4" id="KW-1185">Reference proteome</keyword>
<evidence type="ECO:0000313" key="4">
    <source>
        <dbReference type="Proteomes" id="UP001152797"/>
    </source>
</evidence>
<reference evidence="1" key="1">
    <citation type="submission" date="2022-10" db="EMBL/GenBank/DDBJ databases">
        <authorList>
            <person name="Chen Y."/>
            <person name="Dougan E. K."/>
            <person name="Chan C."/>
            <person name="Rhodes N."/>
            <person name="Thang M."/>
        </authorList>
    </citation>
    <scope>NUCLEOTIDE SEQUENCE</scope>
</reference>
<reference evidence="2" key="2">
    <citation type="submission" date="2024-04" db="EMBL/GenBank/DDBJ databases">
        <authorList>
            <person name="Chen Y."/>
            <person name="Shah S."/>
            <person name="Dougan E. K."/>
            <person name="Thang M."/>
            <person name="Chan C."/>
        </authorList>
    </citation>
    <scope>NUCLEOTIDE SEQUENCE [LARGE SCALE GENOMIC DNA]</scope>
</reference>
<dbReference type="EMBL" id="CAMXCT010001802">
    <property type="protein sequence ID" value="CAI3993223.1"/>
    <property type="molecule type" value="Genomic_DNA"/>
</dbReference>
<protein>
    <submittedName>
        <fullName evidence="3">Subtilisin</fullName>
    </submittedName>
</protein>
<dbReference type="OrthoDB" id="488299at2759"/>
<sequence>MSNYHFSRDLIVLPAVSTVNDGIMDPYGNENTASVPLVSDAGTPKQLYEQSVLDSLNLRRSQKAYISLECDTSLYFGFDLPATASVNSPGPGGVTTAEATRLYIDARLLDLGGVYHLCMDLDGNNAKMGMGDTGFVVYVTTMTTLKPWGILPAANQTVVMTCPGGCTDGVSAAYVGIYCNDTVNNGEMTVLAGERTPHGTFSKPSSLATDDYEVMIDAEGMISGKHYLFCTDLDGSNSHLPWGNTDLPMYISPISKSAYNAFYSSATSELRLTCDGRCTVDSRVYILDEQYLCDHLDFGGSKTGSADQTGSVATTPLGGSDGVVLAFVDTTALTAGLRFRICLDLDGVATAYAFGDIGIQVYMAAVTDSGGTISPATGQVITLTCATGCSTDTMAYLAITCDSTVTDGNIAANGVLNTAAVNIAGTSPSWTATIDASTLQPGRHYTLCTDLDGSTGTMAMGANDFQWYVTGVSGIPHYKFGLKQQKGIARSSQETVIFTCAQCTNSSSAYLGITCDSTNFAGYRATPSSSGLRSNMLPHRRVFRAGWGATFDTSTLTLGVNYQLCLDMDGAVEDLAFGYTGQTIYVSAVVSTPNVAVTQTFNTYLELTCESADACPDTAMIYLAISTSECATATSANIFNTPPTQTAAAVILGQVVHSVHICHTLSKT</sequence>
<evidence type="ECO:0000313" key="3">
    <source>
        <dbReference type="EMBL" id="CAL4780535.1"/>
    </source>
</evidence>
<comment type="caution">
    <text evidence="1">The sequence shown here is derived from an EMBL/GenBank/DDBJ whole genome shotgun (WGS) entry which is preliminary data.</text>
</comment>
<dbReference type="Proteomes" id="UP001152797">
    <property type="component" value="Unassembled WGS sequence"/>
</dbReference>
<gene>
    <name evidence="1" type="ORF">C1SCF055_LOCUS19993</name>
</gene>
<proteinExistence type="predicted"/>
<organism evidence="1">
    <name type="scientific">Cladocopium goreaui</name>
    <dbReference type="NCBI Taxonomy" id="2562237"/>
    <lineage>
        <taxon>Eukaryota</taxon>
        <taxon>Sar</taxon>
        <taxon>Alveolata</taxon>
        <taxon>Dinophyceae</taxon>
        <taxon>Suessiales</taxon>
        <taxon>Symbiodiniaceae</taxon>
        <taxon>Cladocopium</taxon>
    </lineage>
</organism>